<gene>
    <name evidence="1" type="ORF">MML48_8g00016498</name>
</gene>
<evidence type="ECO:0000313" key="1">
    <source>
        <dbReference type="EMBL" id="KAI4456821.1"/>
    </source>
</evidence>
<evidence type="ECO:0000313" key="2">
    <source>
        <dbReference type="Proteomes" id="UP001056778"/>
    </source>
</evidence>
<keyword evidence="2" id="KW-1185">Reference proteome</keyword>
<name>A0ACB9SNR6_HOLOL</name>
<organism evidence="1 2">
    <name type="scientific">Holotrichia oblita</name>
    <name type="common">Chafer beetle</name>
    <dbReference type="NCBI Taxonomy" id="644536"/>
    <lineage>
        <taxon>Eukaryota</taxon>
        <taxon>Metazoa</taxon>
        <taxon>Ecdysozoa</taxon>
        <taxon>Arthropoda</taxon>
        <taxon>Hexapoda</taxon>
        <taxon>Insecta</taxon>
        <taxon>Pterygota</taxon>
        <taxon>Neoptera</taxon>
        <taxon>Endopterygota</taxon>
        <taxon>Coleoptera</taxon>
        <taxon>Polyphaga</taxon>
        <taxon>Scarabaeiformia</taxon>
        <taxon>Scarabaeidae</taxon>
        <taxon>Melolonthinae</taxon>
        <taxon>Holotrichia</taxon>
    </lineage>
</organism>
<sequence>MCGKQQEDQNKCYQRSGFGGRQVVCACDQEGCNASSTIYISTALLIGALLLGKLSM</sequence>
<protein>
    <submittedName>
        <fullName evidence="1">Atilla isoform b-related-related</fullName>
    </submittedName>
</protein>
<accession>A0ACB9SNR6</accession>
<dbReference type="Proteomes" id="UP001056778">
    <property type="component" value="Chromosome 8"/>
</dbReference>
<reference evidence="1" key="1">
    <citation type="submission" date="2022-04" db="EMBL/GenBank/DDBJ databases">
        <title>Chromosome-scale genome assembly of Holotrichia oblita Faldermann.</title>
        <authorList>
            <person name="Rongchong L."/>
        </authorList>
    </citation>
    <scope>NUCLEOTIDE SEQUENCE</scope>
    <source>
        <strain evidence="1">81SQS9</strain>
    </source>
</reference>
<proteinExistence type="predicted"/>
<dbReference type="EMBL" id="CM043022">
    <property type="protein sequence ID" value="KAI4456821.1"/>
    <property type="molecule type" value="Genomic_DNA"/>
</dbReference>
<comment type="caution">
    <text evidence="1">The sequence shown here is derived from an EMBL/GenBank/DDBJ whole genome shotgun (WGS) entry which is preliminary data.</text>
</comment>